<feature type="transmembrane region" description="Helical" evidence="1">
    <location>
        <begin position="295"/>
        <end position="318"/>
    </location>
</feature>
<evidence type="ECO:0000256" key="1">
    <source>
        <dbReference type="SAM" id="Phobius"/>
    </source>
</evidence>
<sequence length="488" mass="53821">MLKLPLCHKFSAESKLLLVALPCKLLLLFCITTVSNETFLYRLEYLLMTTQAEKPKFRWIALTVSSIAYGLSFGTIQSVGVLYPEWIRAFNAPAKYASFVGSLPTSFGCFVGPICGMAVGKFGCRVCGIIGGFLMFLGLAASYFATSLLYLVFSFGIIPGFGAGLVIVSFSSVINSYFAGDRAIAEGVVGSGICVGIFFTSFMLQQFVEAYSWQGAMLLVGAYCLNLCVCGAFFVKKSKISFHPLNPWKNAERIQQTITLKIISSQKSDEEKMSPVEIPKEHFLLRSRHLWKNPVFLMIITSEFMSWCAMIVPYVHLVERARYQGIEPNIAAWLSSTIGLAGILGRPMTATISTCLKIHPLWAFSINQACLGIATFLSPYWSSIYGLFALAIITGLLSNGYGFIKTSAAVMLGRQHFVDAYSWMLFLEGIGICVGPFLAGVLVDVTHSYDWSFRFAGIMLTTSALLCLLKIPLKKWEARSENDDIPNL</sequence>
<feature type="transmembrane region" description="Helical" evidence="1">
    <location>
        <begin position="216"/>
        <end position="235"/>
    </location>
</feature>
<organism evidence="2">
    <name type="scientific">Phallusia mammillata</name>
    <dbReference type="NCBI Taxonomy" id="59560"/>
    <lineage>
        <taxon>Eukaryota</taxon>
        <taxon>Metazoa</taxon>
        <taxon>Chordata</taxon>
        <taxon>Tunicata</taxon>
        <taxon>Ascidiacea</taxon>
        <taxon>Phlebobranchia</taxon>
        <taxon>Ascidiidae</taxon>
        <taxon>Phallusia</taxon>
    </lineage>
</organism>
<name>A0A6F9DT07_9ASCI</name>
<proteinExistence type="evidence at transcript level"/>
<feature type="transmembrane region" description="Helical" evidence="1">
    <location>
        <begin position="451"/>
        <end position="469"/>
    </location>
</feature>
<feature type="transmembrane region" description="Helical" evidence="1">
    <location>
        <begin position="425"/>
        <end position="445"/>
    </location>
</feature>
<dbReference type="SUPFAM" id="SSF103473">
    <property type="entry name" value="MFS general substrate transporter"/>
    <property type="match status" value="1"/>
</dbReference>
<protein>
    <submittedName>
        <fullName evidence="2">Monocarboxylate transporter 14-like</fullName>
    </submittedName>
</protein>
<dbReference type="GO" id="GO:0008028">
    <property type="term" value="F:monocarboxylic acid transmembrane transporter activity"/>
    <property type="evidence" value="ECO:0007669"/>
    <property type="project" value="TreeGrafter"/>
</dbReference>
<dbReference type="InterPro" id="IPR036259">
    <property type="entry name" value="MFS_trans_sf"/>
</dbReference>
<feature type="transmembrane region" description="Helical" evidence="1">
    <location>
        <begin position="16"/>
        <end position="36"/>
    </location>
</feature>
<feature type="transmembrane region" description="Helical" evidence="1">
    <location>
        <begin position="361"/>
        <end position="378"/>
    </location>
</feature>
<dbReference type="Pfam" id="PF07690">
    <property type="entry name" value="MFS_1"/>
    <property type="match status" value="1"/>
</dbReference>
<dbReference type="InterPro" id="IPR050327">
    <property type="entry name" value="Proton-linked_MCT"/>
</dbReference>
<feature type="transmembrane region" description="Helical" evidence="1">
    <location>
        <begin position="384"/>
        <end position="404"/>
    </location>
</feature>
<keyword evidence="1" id="KW-0812">Transmembrane</keyword>
<feature type="transmembrane region" description="Helical" evidence="1">
    <location>
        <begin position="183"/>
        <end position="204"/>
    </location>
</feature>
<feature type="transmembrane region" description="Helical" evidence="1">
    <location>
        <begin position="57"/>
        <end position="76"/>
    </location>
</feature>
<dbReference type="InterPro" id="IPR011701">
    <property type="entry name" value="MFS"/>
</dbReference>
<dbReference type="AlphaFoldDB" id="A0A6F9DT07"/>
<dbReference type="PANTHER" id="PTHR11360:SF284">
    <property type="entry name" value="EG:103B4.3 PROTEIN-RELATED"/>
    <property type="match status" value="1"/>
</dbReference>
<evidence type="ECO:0000313" key="2">
    <source>
        <dbReference type="EMBL" id="CAB3266116.1"/>
    </source>
</evidence>
<dbReference type="EMBL" id="LR790254">
    <property type="protein sequence ID" value="CAB3266116.1"/>
    <property type="molecule type" value="mRNA"/>
</dbReference>
<feature type="transmembrane region" description="Helical" evidence="1">
    <location>
        <begin position="96"/>
        <end position="119"/>
    </location>
</feature>
<gene>
    <name evidence="2" type="primary">Slc16a14-002</name>
</gene>
<accession>A0A6F9DT07</accession>
<dbReference type="Gene3D" id="1.20.1250.20">
    <property type="entry name" value="MFS general substrate transporter like domains"/>
    <property type="match status" value="2"/>
</dbReference>
<feature type="transmembrane region" description="Helical" evidence="1">
    <location>
        <begin position="150"/>
        <end position="171"/>
    </location>
</feature>
<feature type="transmembrane region" description="Helical" evidence="1">
    <location>
        <begin position="330"/>
        <end position="349"/>
    </location>
</feature>
<keyword evidence="1" id="KW-0472">Membrane</keyword>
<reference evidence="2" key="1">
    <citation type="submission" date="2020-04" db="EMBL/GenBank/DDBJ databases">
        <authorList>
            <person name="Neveu A P."/>
        </authorList>
    </citation>
    <scope>NUCLEOTIDE SEQUENCE</scope>
    <source>
        <tissue evidence="2">Whole embryo</tissue>
    </source>
</reference>
<keyword evidence="1" id="KW-1133">Transmembrane helix</keyword>
<feature type="transmembrane region" description="Helical" evidence="1">
    <location>
        <begin position="126"/>
        <end position="144"/>
    </location>
</feature>
<dbReference type="PANTHER" id="PTHR11360">
    <property type="entry name" value="MONOCARBOXYLATE TRANSPORTER"/>
    <property type="match status" value="1"/>
</dbReference>